<accession>A0A975GGC8</accession>
<dbReference type="InterPro" id="IPR036890">
    <property type="entry name" value="HATPase_C_sf"/>
</dbReference>
<evidence type="ECO:0000313" key="17">
    <source>
        <dbReference type="Proteomes" id="UP000663720"/>
    </source>
</evidence>
<feature type="domain" description="Response regulatory" evidence="15">
    <location>
        <begin position="10"/>
        <end position="124"/>
    </location>
</feature>
<feature type="modified residue" description="4-aspartylphosphate" evidence="12">
    <location>
        <position position="58"/>
    </location>
</feature>
<feature type="modified residue" description="4-aspartylphosphate" evidence="12">
    <location>
        <position position="511"/>
    </location>
</feature>
<dbReference type="CDD" id="cd17546">
    <property type="entry name" value="REC_hyHK_CKI1_RcsC-like"/>
    <property type="match status" value="1"/>
</dbReference>
<feature type="coiled-coil region" evidence="13">
    <location>
        <begin position="147"/>
        <end position="220"/>
    </location>
</feature>
<organism evidence="16 17">
    <name type="scientific">Desulfonema limicola</name>
    <dbReference type="NCBI Taxonomy" id="45656"/>
    <lineage>
        <taxon>Bacteria</taxon>
        <taxon>Pseudomonadati</taxon>
        <taxon>Thermodesulfobacteriota</taxon>
        <taxon>Desulfobacteria</taxon>
        <taxon>Desulfobacterales</taxon>
        <taxon>Desulfococcaceae</taxon>
        <taxon>Desulfonema</taxon>
    </lineage>
</organism>
<evidence type="ECO:0000256" key="10">
    <source>
        <dbReference type="ARBA" id="ARBA00023136"/>
    </source>
</evidence>
<dbReference type="InterPro" id="IPR004358">
    <property type="entry name" value="Sig_transdc_His_kin-like_C"/>
</dbReference>
<evidence type="ECO:0000256" key="1">
    <source>
        <dbReference type="ARBA" id="ARBA00000085"/>
    </source>
</evidence>
<evidence type="ECO:0000313" key="16">
    <source>
        <dbReference type="EMBL" id="QTA80175.1"/>
    </source>
</evidence>
<dbReference type="Gene3D" id="3.30.565.10">
    <property type="entry name" value="Histidine kinase-like ATPase, C-terminal domain"/>
    <property type="match status" value="1"/>
</dbReference>
<dbReference type="EMBL" id="CP061799">
    <property type="protein sequence ID" value="QTA80175.1"/>
    <property type="molecule type" value="Genomic_DNA"/>
</dbReference>
<dbReference type="FunFam" id="1.10.287.130:FF:000038">
    <property type="entry name" value="Sensory transduction histidine kinase"/>
    <property type="match status" value="1"/>
</dbReference>
<dbReference type="CDD" id="cd00082">
    <property type="entry name" value="HisKA"/>
    <property type="match status" value="1"/>
</dbReference>
<evidence type="ECO:0000256" key="13">
    <source>
        <dbReference type="SAM" id="Coils"/>
    </source>
</evidence>
<dbReference type="Gene3D" id="3.40.50.2300">
    <property type="match status" value="2"/>
</dbReference>
<dbReference type="CDD" id="cd17569">
    <property type="entry name" value="REC_HupR-like"/>
    <property type="match status" value="1"/>
</dbReference>
<dbReference type="CDD" id="cd16922">
    <property type="entry name" value="HATPase_EvgS-ArcB-TorS-like"/>
    <property type="match status" value="1"/>
</dbReference>
<dbReference type="InterPro" id="IPR011006">
    <property type="entry name" value="CheY-like_superfamily"/>
</dbReference>
<dbReference type="SUPFAM" id="SSF52172">
    <property type="entry name" value="CheY-like"/>
    <property type="match status" value="2"/>
</dbReference>
<dbReference type="Gene3D" id="1.10.287.130">
    <property type="match status" value="1"/>
</dbReference>
<dbReference type="Proteomes" id="UP000663720">
    <property type="component" value="Chromosome"/>
</dbReference>
<feature type="domain" description="Histidine kinase" evidence="14">
    <location>
        <begin position="220"/>
        <end position="437"/>
    </location>
</feature>
<dbReference type="Pfam" id="PF00072">
    <property type="entry name" value="Response_reg"/>
    <property type="match status" value="2"/>
</dbReference>
<keyword evidence="5" id="KW-0808">Transferase</keyword>
<proteinExistence type="predicted"/>
<dbReference type="FunFam" id="3.30.565.10:FF:000010">
    <property type="entry name" value="Sensor histidine kinase RcsC"/>
    <property type="match status" value="1"/>
</dbReference>
<reference evidence="16" key="1">
    <citation type="journal article" date="2021" name="Microb. Physiol.">
        <title>Proteogenomic Insights into the Physiology of Marine, Sulfate-Reducing, Filamentous Desulfonema limicola and Desulfonema magnum.</title>
        <authorList>
            <person name="Schnaars V."/>
            <person name="Wohlbrand L."/>
            <person name="Scheve S."/>
            <person name="Hinrichs C."/>
            <person name="Reinhardt R."/>
            <person name="Rabus R."/>
        </authorList>
    </citation>
    <scope>NUCLEOTIDE SEQUENCE</scope>
    <source>
        <strain evidence="16">5ac10</strain>
    </source>
</reference>
<dbReference type="PROSITE" id="PS50109">
    <property type="entry name" value="HIS_KIN"/>
    <property type="match status" value="1"/>
</dbReference>
<keyword evidence="10" id="KW-0472">Membrane</keyword>
<evidence type="ECO:0000256" key="5">
    <source>
        <dbReference type="ARBA" id="ARBA00022679"/>
    </source>
</evidence>
<dbReference type="GO" id="GO:0000155">
    <property type="term" value="F:phosphorelay sensor kinase activity"/>
    <property type="evidence" value="ECO:0007669"/>
    <property type="project" value="InterPro"/>
</dbReference>
<evidence type="ECO:0000256" key="11">
    <source>
        <dbReference type="ARBA" id="ARBA00023306"/>
    </source>
</evidence>
<evidence type="ECO:0000259" key="14">
    <source>
        <dbReference type="PROSITE" id="PS50109"/>
    </source>
</evidence>
<dbReference type="InterPro" id="IPR003594">
    <property type="entry name" value="HATPase_dom"/>
</dbReference>
<keyword evidence="7 16" id="KW-0418">Kinase</keyword>
<comment type="catalytic activity">
    <reaction evidence="1">
        <text>ATP + protein L-histidine = ADP + protein N-phospho-L-histidine.</text>
        <dbReference type="EC" id="2.7.13.3"/>
    </reaction>
</comment>
<evidence type="ECO:0000256" key="9">
    <source>
        <dbReference type="ARBA" id="ARBA00023012"/>
    </source>
</evidence>
<protein>
    <recommendedName>
        <fullName evidence="3">histidine kinase</fullName>
        <ecNumber evidence="3">2.7.13.3</ecNumber>
    </recommendedName>
</protein>
<dbReference type="SUPFAM" id="SSF47384">
    <property type="entry name" value="Homodimeric domain of signal transducing histidine kinase"/>
    <property type="match status" value="1"/>
</dbReference>
<evidence type="ECO:0000256" key="8">
    <source>
        <dbReference type="ARBA" id="ARBA00022840"/>
    </source>
</evidence>
<keyword evidence="9" id="KW-0902">Two-component regulatory system</keyword>
<dbReference type="Pfam" id="PF02518">
    <property type="entry name" value="HATPase_c"/>
    <property type="match status" value="1"/>
</dbReference>
<dbReference type="KEGG" id="dli:dnl_24680"/>
<dbReference type="InterPro" id="IPR005467">
    <property type="entry name" value="His_kinase_dom"/>
</dbReference>
<evidence type="ECO:0000256" key="12">
    <source>
        <dbReference type="PROSITE-ProRule" id="PRU00169"/>
    </source>
</evidence>
<dbReference type="SMART" id="SM00448">
    <property type="entry name" value="REC"/>
    <property type="match status" value="2"/>
</dbReference>
<dbReference type="InterPro" id="IPR036097">
    <property type="entry name" value="HisK_dim/P_sf"/>
</dbReference>
<dbReference type="GO" id="GO:0016020">
    <property type="term" value="C:membrane"/>
    <property type="evidence" value="ECO:0007669"/>
    <property type="project" value="UniProtKB-SubCell"/>
</dbReference>
<dbReference type="PROSITE" id="PS50110">
    <property type="entry name" value="RESPONSE_REGULATORY"/>
    <property type="match status" value="2"/>
</dbReference>
<keyword evidence="6" id="KW-0547">Nucleotide-binding</keyword>
<dbReference type="PANTHER" id="PTHR45339:SF1">
    <property type="entry name" value="HYBRID SIGNAL TRANSDUCTION HISTIDINE KINASE J"/>
    <property type="match status" value="1"/>
</dbReference>
<keyword evidence="17" id="KW-1185">Reference proteome</keyword>
<dbReference type="SUPFAM" id="SSF55874">
    <property type="entry name" value="ATPase domain of HSP90 chaperone/DNA topoisomerase II/histidine kinase"/>
    <property type="match status" value="1"/>
</dbReference>
<dbReference type="SMART" id="SM00388">
    <property type="entry name" value="HisKA"/>
    <property type="match status" value="1"/>
</dbReference>
<evidence type="ECO:0000256" key="3">
    <source>
        <dbReference type="ARBA" id="ARBA00012438"/>
    </source>
</evidence>
<name>A0A975GGC8_9BACT</name>
<keyword evidence="13" id="KW-0175">Coiled coil</keyword>
<comment type="subcellular location">
    <subcellularLocation>
        <location evidence="2">Membrane</location>
    </subcellularLocation>
</comment>
<feature type="domain" description="Response regulatory" evidence="15">
    <location>
        <begin position="462"/>
        <end position="566"/>
    </location>
</feature>
<dbReference type="SMART" id="SM00387">
    <property type="entry name" value="HATPase_c"/>
    <property type="match status" value="1"/>
</dbReference>
<evidence type="ECO:0000259" key="15">
    <source>
        <dbReference type="PROSITE" id="PS50110"/>
    </source>
</evidence>
<gene>
    <name evidence="16" type="ORF">dnl_24680</name>
</gene>
<keyword evidence="8" id="KW-0067">ATP-binding</keyword>
<dbReference type="EC" id="2.7.13.3" evidence="3"/>
<sequence>MVSHNNEKGNLLIVDDEPEILKSLKRVFRKHCNVWLADSAEQGRKILCEHPIQVIISDQRMPGMTGTEFFNNIKTQYPDAIRLILTAYADIDAVISAINDGNVFRYIAKPWETDEIKNVVENAFEYYWLIHGNRRLMQDLKISNDSLKHEISERIKVEQELKKHRDNLEYLVDERTSELTKVNTLLQKEAAEHRQTAQELKKAKEQADIANRAKSEFLANMSHELRTPLNGILGYAQILKVDDSLSKSQIFKIEIIEKSGKHLLHLINDILDLSKIEARQMELKPIPVYLKDFLKEIIDIIQVRTQKKYLDFKYNISSSIPDWVMADEVRLRQILLNLLNNSVKFTEKGSISLDVNVTDKEQICFKVSDTGIGIEKDQLENIFSPFKQAGEHTMKIQGTGLGLTISRDLVAFMGGTLKVESSPGRGSSFSFDIYLPKTDQKPVIDQKWNQDNIIGYKGKTIKIMVADDNPDNLQLLNDYLTMLKFDVIEAEDGEDAVIKALKLHPDLIFMDLIMPKTNGYDAMSQIRSLPELNHIKLIAVSANSFEDTRKKSMDREEMIFYQNLLI</sequence>
<dbReference type="PANTHER" id="PTHR45339">
    <property type="entry name" value="HYBRID SIGNAL TRANSDUCTION HISTIDINE KINASE J"/>
    <property type="match status" value="1"/>
</dbReference>
<keyword evidence="11" id="KW-0131">Cell cycle</keyword>
<dbReference type="InterPro" id="IPR003661">
    <property type="entry name" value="HisK_dim/P_dom"/>
</dbReference>
<evidence type="ECO:0000256" key="2">
    <source>
        <dbReference type="ARBA" id="ARBA00004370"/>
    </source>
</evidence>
<evidence type="ECO:0000256" key="6">
    <source>
        <dbReference type="ARBA" id="ARBA00022741"/>
    </source>
</evidence>
<dbReference type="Pfam" id="PF00512">
    <property type="entry name" value="HisKA"/>
    <property type="match status" value="1"/>
</dbReference>
<evidence type="ECO:0000256" key="4">
    <source>
        <dbReference type="ARBA" id="ARBA00022553"/>
    </source>
</evidence>
<evidence type="ECO:0000256" key="7">
    <source>
        <dbReference type="ARBA" id="ARBA00022777"/>
    </source>
</evidence>
<dbReference type="PRINTS" id="PR00344">
    <property type="entry name" value="BCTRLSENSOR"/>
</dbReference>
<dbReference type="GO" id="GO:0005524">
    <property type="term" value="F:ATP binding"/>
    <property type="evidence" value="ECO:0007669"/>
    <property type="project" value="UniProtKB-KW"/>
</dbReference>
<keyword evidence="4 12" id="KW-0597">Phosphoprotein</keyword>
<dbReference type="InterPro" id="IPR001789">
    <property type="entry name" value="Sig_transdc_resp-reg_receiver"/>
</dbReference>
<dbReference type="AlphaFoldDB" id="A0A975GGC8"/>